<sequence length="404" mass="44430">MGSSVSDTLTSLISNVLVFCLVFGMSGTVDVRCFKAQLQNAKAVMTGLLLQFLLMPFLGFVVVKSLDMDYITGLMILAVTCSPGGSYSNWWCSMFNADLALSVTMTAISTCVSVIMLPFNLYVHARLTYGEEIIDKVDWGSLYMSIVVVIFAIGAGFIASFYSSDPKFNLNANRLGNAAGALLILFSVIVSNSHEDYTLWNRDWSFYFGVAIPCLFGLVFSTAITTCLLLLAPERVTVSIECAFQNVGIAMSIAAAMFDGDDLSQAIGVPVYYGFIEALFVSMYCVWAWQAGWTKAPTDISLWKALTTSYEVYTLDQALNSTTTGNVQLPRISPPTQENKNIPNGTNEGDWDCVDYGDDDDAPSKEPKTRYIDYEEQKKKKAKKKKSEKKETSSVGNWFGGFLS</sequence>
<keyword evidence="3 7" id="KW-0812">Transmembrane</keyword>
<evidence type="ECO:0000313" key="8">
    <source>
        <dbReference type="EMBL" id="CAB9496405.1"/>
    </source>
</evidence>
<dbReference type="PANTHER" id="PTHR10361">
    <property type="entry name" value="SODIUM-BILE ACID COTRANSPORTER"/>
    <property type="match status" value="1"/>
</dbReference>
<evidence type="ECO:0000256" key="2">
    <source>
        <dbReference type="ARBA" id="ARBA00006528"/>
    </source>
</evidence>
<evidence type="ECO:0000256" key="7">
    <source>
        <dbReference type="SAM" id="Phobius"/>
    </source>
</evidence>
<comment type="caution">
    <text evidence="8">The sequence shown here is derived from an EMBL/GenBank/DDBJ whole genome shotgun (WGS) entry which is preliminary data.</text>
</comment>
<feature type="transmembrane region" description="Helical" evidence="7">
    <location>
        <begin position="142"/>
        <end position="163"/>
    </location>
</feature>
<feature type="region of interest" description="Disordered" evidence="6">
    <location>
        <begin position="326"/>
        <end position="404"/>
    </location>
</feature>
<keyword evidence="4 7" id="KW-1133">Transmembrane helix</keyword>
<feature type="compositionally biased region" description="Acidic residues" evidence="6">
    <location>
        <begin position="349"/>
        <end position="361"/>
    </location>
</feature>
<evidence type="ECO:0000256" key="6">
    <source>
        <dbReference type="SAM" id="MobiDB-lite"/>
    </source>
</evidence>
<feature type="transmembrane region" description="Helical" evidence="7">
    <location>
        <begin position="99"/>
        <end position="122"/>
    </location>
</feature>
<evidence type="ECO:0000256" key="3">
    <source>
        <dbReference type="ARBA" id="ARBA00022692"/>
    </source>
</evidence>
<feature type="transmembrane region" description="Helical" evidence="7">
    <location>
        <begin position="270"/>
        <end position="289"/>
    </location>
</feature>
<feature type="transmembrane region" description="Helical" evidence="7">
    <location>
        <begin position="238"/>
        <end position="258"/>
    </location>
</feature>
<feature type="transmembrane region" description="Helical" evidence="7">
    <location>
        <begin position="175"/>
        <end position="194"/>
    </location>
</feature>
<gene>
    <name evidence="8" type="ORF">SEMRO_4_G003800.1</name>
</gene>
<dbReference type="Pfam" id="PF01758">
    <property type="entry name" value="SBF"/>
    <property type="match status" value="1"/>
</dbReference>
<dbReference type="Proteomes" id="UP001153069">
    <property type="component" value="Unassembled WGS sequence"/>
</dbReference>
<dbReference type="PANTHER" id="PTHR10361:SF28">
    <property type="entry name" value="P3 PROTEIN-RELATED"/>
    <property type="match status" value="1"/>
</dbReference>
<feature type="transmembrane region" description="Helical" evidence="7">
    <location>
        <begin position="12"/>
        <end position="31"/>
    </location>
</feature>
<proteinExistence type="inferred from homology"/>
<keyword evidence="5 7" id="KW-0472">Membrane</keyword>
<dbReference type="Gene3D" id="1.20.1530.20">
    <property type="match status" value="1"/>
</dbReference>
<evidence type="ECO:0000313" key="9">
    <source>
        <dbReference type="Proteomes" id="UP001153069"/>
    </source>
</evidence>
<dbReference type="InterPro" id="IPR038770">
    <property type="entry name" value="Na+/solute_symporter_sf"/>
</dbReference>
<feature type="transmembrane region" description="Helical" evidence="7">
    <location>
        <begin position="206"/>
        <end position="231"/>
    </location>
</feature>
<organism evidence="8 9">
    <name type="scientific">Seminavis robusta</name>
    <dbReference type="NCBI Taxonomy" id="568900"/>
    <lineage>
        <taxon>Eukaryota</taxon>
        <taxon>Sar</taxon>
        <taxon>Stramenopiles</taxon>
        <taxon>Ochrophyta</taxon>
        <taxon>Bacillariophyta</taxon>
        <taxon>Bacillariophyceae</taxon>
        <taxon>Bacillariophycidae</taxon>
        <taxon>Naviculales</taxon>
        <taxon>Naviculaceae</taxon>
        <taxon>Seminavis</taxon>
    </lineage>
</organism>
<protein>
    <submittedName>
        <fullName evidence="8">Ileal sodium/bile acid cotransporter</fullName>
    </submittedName>
</protein>
<feature type="transmembrane region" description="Helical" evidence="7">
    <location>
        <begin position="68"/>
        <end position="87"/>
    </location>
</feature>
<dbReference type="InterPro" id="IPR004710">
    <property type="entry name" value="Bilac:Na_transpt"/>
</dbReference>
<reference evidence="8" key="1">
    <citation type="submission" date="2020-06" db="EMBL/GenBank/DDBJ databases">
        <authorList>
            <consortium name="Plant Systems Biology data submission"/>
        </authorList>
    </citation>
    <scope>NUCLEOTIDE SEQUENCE</scope>
    <source>
        <strain evidence="8">D6</strain>
    </source>
</reference>
<comment type="subcellular location">
    <subcellularLocation>
        <location evidence="1">Membrane</location>
        <topology evidence="1">Multi-pass membrane protein</topology>
    </subcellularLocation>
</comment>
<accession>A0A9N8H271</accession>
<feature type="compositionally biased region" description="Basic and acidic residues" evidence="6">
    <location>
        <begin position="362"/>
        <end position="378"/>
    </location>
</feature>
<dbReference type="EMBL" id="CAICTM010000004">
    <property type="protein sequence ID" value="CAB9496405.1"/>
    <property type="molecule type" value="Genomic_DNA"/>
</dbReference>
<name>A0A9N8H271_9STRA</name>
<dbReference type="GO" id="GO:0016020">
    <property type="term" value="C:membrane"/>
    <property type="evidence" value="ECO:0007669"/>
    <property type="project" value="UniProtKB-SubCell"/>
</dbReference>
<evidence type="ECO:0000256" key="5">
    <source>
        <dbReference type="ARBA" id="ARBA00023136"/>
    </source>
</evidence>
<comment type="similarity">
    <text evidence="2">Belongs to the bile acid:sodium symporter (BASS) (TC 2.A.28) family.</text>
</comment>
<evidence type="ECO:0000256" key="4">
    <source>
        <dbReference type="ARBA" id="ARBA00022989"/>
    </source>
</evidence>
<dbReference type="InterPro" id="IPR002657">
    <property type="entry name" value="BilAc:Na_symport/Acr3"/>
</dbReference>
<evidence type="ECO:0000256" key="1">
    <source>
        <dbReference type="ARBA" id="ARBA00004141"/>
    </source>
</evidence>
<keyword evidence="9" id="KW-1185">Reference proteome</keyword>
<dbReference type="OrthoDB" id="203097at2759"/>
<feature type="transmembrane region" description="Helical" evidence="7">
    <location>
        <begin position="43"/>
        <end position="62"/>
    </location>
</feature>
<dbReference type="AlphaFoldDB" id="A0A9N8H271"/>
<feature type="compositionally biased region" description="Polar residues" evidence="6">
    <location>
        <begin position="334"/>
        <end position="347"/>
    </location>
</feature>